<evidence type="ECO:0000256" key="5">
    <source>
        <dbReference type="ARBA" id="ARBA00010617"/>
    </source>
</evidence>
<evidence type="ECO:0000256" key="4">
    <source>
        <dbReference type="ARBA" id="ARBA00004406"/>
    </source>
</evidence>
<evidence type="ECO:0000256" key="6">
    <source>
        <dbReference type="ARBA" id="ARBA00022617"/>
    </source>
</evidence>
<keyword evidence="8" id="KW-0256">Endoplasmic reticulum</keyword>
<gene>
    <name evidence="16" type="ORF">DGUA_6G005368</name>
</gene>
<name>A0A3B0JEF6_DROGU</name>
<evidence type="ECO:0000256" key="2">
    <source>
        <dbReference type="ARBA" id="ARBA00003690"/>
    </source>
</evidence>
<keyword evidence="10 15" id="KW-0560">Oxidoreductase</keyword>
<dbReference type="SUPFAM" id="SSF48264">
    <property type="entry name" value="Cytochrome P450"/>
    <property type="match status" value="1"/>
</dbReference>
<dbReference type="AlphaFoldDB" id="A0A3B0JEF6"/>
<comment type="cofactor">
    <cofactor evidence="1 14">
        <name>heme</name>
        <dbReference type="ChEBI" id="CHEBI:30413"/>
    </cofactor>
</comment>
<evidence type="ECO:0000256" key="10">
    <source>
        <dbReference type="ARBA" id="ARBA00023002"/>
    </source>
</evidence>
<evidence type="ECO:0000256" key="7">
    <source>
        <dbReference type="ARBA" id="ARBA00022723"/>
    </source>
</evidence>
<keyword evidence="12 15" id="KW-0503">Monooxygenase</keyword>
<accession>A0A3B0JEF6</accession>
<protein>
    <submittedName>
        <fullName evidence="16">Blast:Probable cytochrome P450 9f2</fullName>
    </submittedName>
</protein>
<keyword evidence="9" id="KW-0492">Microsome</keyword>
<dbReference type="PANTHER" id="PTHR24292:SF54">
    <property type="entry name" value="CYP9F3-RELATED"/>
    <property type="match status" value="1"/>
</dbReference>
<dbReference type="PROSITE" id="PS00086">
    <property type="entry name" value="CYTOCHROME_P450"/>
    <property type="match status" value="1"/>
</dbReference>
<proteinExistence type="inferred from homology"/>
<dbReference type="EMBL" id="OUUW01000005">
    <property type="protein sequence ID" value="SPP80485.1"/>
    <property type="molecule type" value="Genomic_DNA"/>
</dbReference>
<feature type="binding site" description="axial binding residue" evidence="14">
    <location>
        <position position="461"/>
    </location>
    <ligand>
        <name>heme</name>
        <dbReference type="ChEBI" id="CHEBI:30413"/>
    </ligand>
    <ligandPart>
        <name>Fe</name>
        <dbReference type="ChEBI" id="CHEBI:18248"/>
    </ligandPart>
</feature>
<dbReference type="CDD" id="cd11056">
    <property type="entry name" value="CYP6-like"/>
    <property type="match status" value="1"/>
</dbReference>
<dbReference type="OMA" id="MLEWAWL"/>
<evidence type="ECO:0000256" key="9">
    <source>
        <dbReference type="ARBA" id="ARBA00022848"/>
    </source>
</evidence>
<reference evidence="17" key="1">
    <citation type="submission" date="2018-01" db="EMBL/GenBank/DDBJ databases">
        <authorList>
            <person name="Alioto T."/>
            <person name="Alioto T."/>
        </authorList>
    </citation>
    <scope>NUCLEOTIDE SEQUENCE [LARGE SCALE GENOMIC DNA]</scope>
</reference>
<keyword evidence="7 14" id="KW-0479">Metal-binding</keyword>
<sequence length="517" mass="60103">MLLEFVALFGIAFALFYRWATANNDFFKQRGVSFAKPKLYFGNMAQMILKQKSMFDIVCDLYNKGGSSKVFGIFEQRQPLLMIRDPELLRQITIKDFDHFINHRNIFATGTDDDPHDMSNLFGSSLFSMRDARWKDMRSTLSPAFTGSKMRQMFQLMNQVAKEAVDCLKPEQTASGEGTDVDMKDYSTRFTNDVIASTAFGLQVNSFKERDNTFYSMGKKLTTFSFLQNLKFMVFVTLKTLYKLLKIDLFDKKSTEYFCRLVLDAMKYRQEHNIIRPDMINMLMEARGLFQTDKTKATVVREWSDRDIVAQCFVFFFAGFETSSVLMCFTAQELMENEDVQQKLYEEVQQVDIDLDGKELTYEAIMGMKYLDQVVSEVLRKWPAAIAIDRECNKDITYDLDGQTLEIKRGDYIWLPVCGFHRDPKYFENPSKFEPERFSDENKANIQPFTYYPFGLGQRNCIGSRFALLEAKAVIYYLLKEYRFAPAKKSCIPLQLASNGFQLTPKGGFWIKFVPRN</sequence>
<comment type="similarity">
    <text evidence="5 15">Belongs to the cytochrome P450 family.</text>
</comment>
<keyword evidence="11 14" id="KW-0408">Iron</keyword>
<dbReference type="GO" id="GO:0005506">
    <property type="term" value="F:iron ion binding"/>
    <property type="evidence" value="ECO:0007669"/>
    <property type="project" value="InterPro"/>
</dbReference>
<dbReference type="PANTHER" id="PTHR24292">
    <property type="entry name" value="CYTOCHROME P450"/>
    <property type="match status" value="1"/>
</dbReference>
<dbReference type="PRINTS" id="PR00463">
    <property type="entry name" value="EP450I"/>
</dbReference>
<evidence type="ECO:0000256" key="12">
    <source>
        <dbReference type="ARBA" id="ARBA00023033"/>
    </source>
</evidence>
<evidence type="ECO:0000256" key="3">
    <source>
        <dbReference type="ARBA" id="ARBA00004174"/>
    </source>
</evidence>
<organism evidence="16 17">
    <name type="scientific">Drosophila guanche</name>
    <name type="common">Fruit fly</name>
    <dbReference type="NCBI Taxonomy" id="7266"/>
    <lineage>
        <taxon>Eukaryota</taxon>
        <taxon>Metazoa</taxon>
        <taxon>Ecdysozoa</taxon>
        <taxon>Arthropoda</taxon>
        <taxon>Hexapoda</taxon>
        <taxon>Insecta</taxon>
        <taxon>Pterygota</taxon>
        <taxon>Neoptera</taxon>
        <taxon>Endopterygota</taxon>
        <taxon>Diptera</taxon>
        <taxon>Brachycera</taxon>
        <taxon>Muscomorpha</taxon>
        <taxon>Ephydroidea</taxon>
        <taxon>Drosophilidae</taxon>
        <taxon>Drosophila</taxon>
        <taxon>Sophophora</taxon>
    </lineage>
</organism>
<dbReference type="InterPro" id="IPR002401">
    <property type="entry name" value="Cyt_P450_E_grp-I"/>
</dbReference>
<dbReference type="InterPro" id="IPR001128">
    <property type="entry name" value="Cyt_P450"/>
</dbReference>
<evidence type="ECO:0000256" key="14">
    <source>
        <dbReference type="PIRSR" id="PIRSR602401-1"/>
    </source>
</evidence>
<dbReference type="FunFam" id="1.10.630.10:FF:000042">
    <property type="entry name" value="Cytochrome P450"/>
    <property type="match status" value="1"/>
</dbReference>
<evidence type="ECO:0000313" key="16">
    <source>
        <dbReference type="EMBL" id="SPP80485.1"/>
    </source>
</evidence>
<dbReference type="Gene3D" id="1.10.630.10">
    <property type="entry name" value="Cytochrome P450"/>
    <property type="match status" value="1"/>
</dbReference>
<dbReference type="GO" id="GO:0016705">
    <property type="term" value="F:oxidoreductase activity, acting on paired donors, with incorporation or reduction of molecular oxygen"/>
    <property type="evidence" value="ECO:0007669"/>
    <property type="project" value="InterPro"/>
</dbReference>
<dbReference type="GO" id="GO:0005789">
    <property type="term" value="C:endoplasmic reticulum membrane"/>
    <property type="evidence" value="ECO:0007669"/>
    <property type="project" value="UniProtKB-SubCell"/>
</dbReference>
<dbReference type="GO" id="GO:0020037">
    <property type="term" value="F:heme binding"/>
    <property type="evidence" value="ECO:0007669"/>
    <property type="project" value="InterPro"/>
</dbReference>
<evidence type="ECO:0000256" key="11">
    <source>
        <dbReference type="ARBA" id="ARBA00023004"/>
    </source>
</evidence>
<dbReference type="PRINTS" id="PR00385">
    <property type="entry name" value="P450"/>
</dbReference>
<evidence type="ECO:0000256" key="1">
    <source>
        <dbReference type="ARBA" id="ARBA00001971"/>
    </source>
</evidence>
<comment type="function">
    <text evidence="2">May be involved in the metabolism of insect hormones and in the breakdown of synthetic insecticides.</text>
</comment>
<evidence type="ECO:0000256" key="13">
    <source>
        <dbReference type="ARBA" id="ARBA00023136"/>
    </source>
</evidence>
<keyword evidence="17" id="KW-1185">Reference proteome</keyword>
<dbReference type="OrthoDB" id="2789670at2759"/>
<evidence type="ECO:0000256" key="8">
    <source>
        <dbReference type="ARBA" id="ARBA00022824"/>
    </source>
</evidence>
<dbReference type="InterPro" id="IPR050476">
    <property type="entry name" value="Insect_CytP450_Detox"/>
</dbReference>
<dbReference type="Pfam" id="PF00067">
    <property type="entry name" value="p450"/>
    <property type="match status" value="1"/>
</dbReference>
<evidence type="ECO:0000313" key="17">
    <source>
        <dbReference type="Proteomes" id="UP000268350"/>
    </source>
</evidence>
<dbReference type="STRING" id="7266.A0A3B0JEF6"/>
<dbReference type="GO" id="GO:0004497">
    <property type="term" value="F:monooxygenase activity"/>
    <property type="evidence" value="ECO:0007669"/>
    <property type="project" value="UniProtKB-KW"/>
</dbReference>
<keyword evidence="6 14" id="KW-0349">Heme</keyword>
<dbReference type="InterPro" id="IPR017972">
    <property type="entry name" value="Cyt_P450_CS"/>
</dbReference>
<dbReference type="InterPro" id="IPR036396">
    <property type="entry name" value="Cyt_P450_sf"/>
</dbReference>
<dbReference type="Proteomes" id="UP000268350">
    <property type="component" value="Unassembled WGS sequence"/>
</dbReference>
<comment type="subcellular location">
    <subcellularLocation>
        <location evidence="4">Endoplasmic reticulum membrane</location>
        <topology evidence="4">Peripheral membrane protein</topology>
    </subcellularLocation>
    <subcellularLocation>
        <location evidence="3">Microsome membrane</location>
        <topology evidence="3">Peripheral membrane protein</topology>
    </subcellularLocation>
</comment>
<evidence type="ECO:0000256" key="15">
    <source>
        <dbReference type="RuleBase" id="RU000461"/>
    </source>
</evidence>
<keyword evidence="13" id="KW-0472">Membrane</keyword>